<dbReference type="InterPro" id="IPR050259">
    <property type="entry name" value="SDR"/>
</dbReference>
<evidence type="ECO:0000259" key="4">
    <source>
        <dbReference type="SMART" id="SM00822"/>
    </source>
</evidence>
<dbReference type="PANTHER" id="PTHR42879:SF2">
    <property type="entry name" value="3-OXOACYL-[ACYL-CARRIER-PROTEIN] REDUCTASE FABG"/>
    <property type="match status" value="1"/>
</dbReference>
<evidence type="ECO:0000313" key="6">
    <source>
        <dbReference type="Proteomes" id="UP000003704"/>
    </source>
</evidence>
<dbReference type="Gene3D" id="3.40.50.720">
    <property type="entry name" value="NAD(P)-binding Rossmann-like Domain"/>
    <property type="match status" value="1"/>
</dbReference>
<dbReference type="NCBIfam" id="NF009464">
    <property type="entry name" value="PRK12824.1"/>
    <property type="match status" value="1"/>
</dbReference>
<dbReference type="Proteomes" id="UP000003704">
    <property type="component" value="Unassembled WGS sequence"/>
</dbReference>
<dbReference type="Pfam" id="PF00106">
    <property type="entry name" value="adh_short"/>
    <property type="match status" value="1"/>
</dbReference>
<dbReference type="PRINTS" id="PR00080">
    <property type="entry name" value="SDRFAMILY"/>
</dbReference>
<dbReference type="SMART" id="SM00822">
    <property type="entry name" value="PKS_KR"/>
    <property type="match status" value="1"/>
</dbReference>
<feature type="domain" description="Ketoreductase" evidence="4">
    <location>
        <begin position="7"/>
        <end position="188"/>
    </location>
</feature>
<comment type="similarity">
    <text evidence="1 3">Belongs to the short-chain dehydrogenases/reductases (SDR) family.</text>
</comment>
<reference evidence="5 6" key="1">
    <citation type="journal article" date="2012" name="J. Bacteriol.">
        <title>Genome Sequence of n-Alkane-Degrading Hydrocarboniphaga effusa Strain AP103T (ATCC BAA-332T).</title>
        <authorList>
            <person name="Chang H.K."/>
            <person name="Zylstra G.J."/>
            <person name="Chae J.C."/>
        </authorList>
    </citation>
    <scope>NUCLEOTIDE SEQUENCE [LARGE SCALE GENOMIC DNA]</scope>
    <source>
        <strain evidence="5 6">AP103</strain>
    </source>
</reference>
<dbReference type="NCBIfam" id="TIGR01829">
    <property type="entry name" value="AcAcCoA_reduct"/>
    <property type="match status" value="1"/>
</dbReference>
<dbReference type="AlphaFoldDB" id="I8TBY8"/>
<keyword evidence="6" id="KW-1185">Reference proteome</keyword>
<dbReference type="InterPro" id="IPR011283">
    <property type="entry name" value="Acetoacetyl-CoA_reductase"/>
</dbReference>
<dbReference type="OrthoDB" id="9804774at2"/>
<dbReference type="PRINTS" id="PR00081">
    <property type="entry name" value="GDHRDH"/>
</dbReference>
<dbReference type="SUPFAM" id="SSF51735">
    <property type="entry name" value="NAD(P)-binding Rossmann-fold domains"/>
    <property type="match status" value="1"/>
</dbReference>
<organism evidence="5 6">
    <name type="scientific">Hydrocarboniphaga effusa AP103</name>
    <dbReference type="NCBI Taxonomy" id="1172194"/>
    <lineage>
        <taxon>Bacteria</taxon>
        <taxon>Pseudomonadati</taxon>
        <taxon>Pseudomonadota</taxon>
        <taxon>Gammaproteobacteria</taxon>
        <taxon>Nevskiales</taxon>
        <taxon>Nevskiaceae</taxon>
        <taxon>Hydrocarboniphaga</taxon>
    </lineage>
</organism>
<dbReference type="GO" id="GO:0018454">
    <property type="term" value="F:acetoacetyl-CoA reductase activity"/>
    <property type="evidence" value="ECO:0007669"/>
    <property type="project" value="InterPro"/>
</dbReference>
<dbReference type="NCBIfam" id="NF009466">
    <property type="entry name" value="PRK12826.1-2"/>
    <property type="match status" value="1"/>
</dbReference>
<dbReference type="GO" id="GO:0005737">
    <property type="term" value="C:cytoplasm"/>
    <property type="evidence" value="ECO:0007669"/>
    <property type="project" value="InterPro"/>
</dbReference>
<dbReference type="GO" id="GO:0032787">
    <property type="term" value="P:monocarboxylic acid metabolic process"/>
    <property type="evidence" value="ECO:0007669"/>
    <property type="project" value="UniProtKB-ARBA"/>
</dbReference>
<evidence type="ECO:0000256" key="3">
    <source>
        <dbReference type="RuleBase" id="RU000363"/>
    </source>
</evidence>
<accession>I8TBY8</accession>
<sequence>MSTSSPRRAIVTGGTGAIGSEICRQLAAAGLRVVAIGHPSDSERLPAWRDSLGDPAARIDAELGDLADAASAQAAMQAAIARLGGVDVLVNAAGITRDARFAKMSLEQWRAVIASNLDSVFHCCKAVFEAMCAQRYGRIVNIASVNGQKGQFGQANYSAAKAGMHGFSMALAQEGARYGVTVNTVSPGYVRTPMTAAIKPEALAAVLAQVPVGRMAEPSEIARAVRFLADEDAGYITGANLPVNGGLFMSA</sequence>
<evidence type="ECO:0000256" key="2">
    <source>
        <dbReference type="ARBA" id="ARBA00023002"/>
    </source>
</evidence>
<proteinExistence type="inferred from homology"/>
<evidence type="ECO:0000256" key="1">
    <source>
        <dbReference type="ARBA" id="ARBA00006484"/>
    </source>
</evidence>
<evidence type="ECO:0000313" key="5">
    <source>
        <dbReference type="EMBL" id="EIT71118.1"/>
    </source>
</evidence>
<dbReference type="RefSeq" id="WP_007184209.1">
    <property type="nucleotide sequence ID" value="NZ_AKGD01000001.1"/>
</dbReference>
<dbReference type="FunFam" id="3.40.50.720:FF:000173">
    <property type="entry name" value="3-oxoacyl-[acyl-carrier protein] reductase"/>
    <property type="match status" value="1"/>
</dbReference>
<dbReference type="EMBL" id="AKGD01000001">
    <property type="protein sequence ID" value="EIT71118.1"/>
    <property type="molecule type" value="Genomic_DNA"/>
</dbReference>
<keyword evidence="2" id="KW-0560">Oxidoreductase</keyword>
<dbReference type="PATRIC" id="fig|1172194.4.peg.1205"/>
<dbReference type="PROSITE" id="PS00061">
    <property type="entry name" value="ADH_SHORT"/>
    <property type="match status" value="1"/>
</dbReference>
<dbReference type="InterPro" id="IPR020904">
    <property type="entry name" value="Sc_DH/Rdtase_CS"/>
</dbReference>
<comment type="caution">
    <text evidence="5">The sequence shown here is derived from an EMBL/GenBank/DDBJ whole genome shotgun (WGS) entry which is preliminary data.</text>
</comment>
<dbReference type="STRING" id="1172194.WQQ_12550"/>
<gene>
    <name evidence="5" type="ORF">WQQ_12550</name>
</gene>
<name>I8TBY8_9GAMM</name>
<dbReference type="InterPro" id="IPR057326">
    <property type="entry name" value="KR_dom"/>
</dbReference>
<dbReference type="InterPro" id="IPR002347">
    <property type="entry name" value="SDR_fam"/>
</dbReference>
<dbReference type="GO" id="GO:0042619">
    <property type="term" value="P:poly-hydroxybutyrate biosynthetic process"/>
    <property type="evidence" value="ECO:0007669"/>
    <property type="project" value="InterPro"/>
</dbReference>
<protein>
    <submittedName>
        <fullName evidence="5">3-oxoacyl-[acyl-carrier-protein] reductase</fullName>
    </submittedName>
</protein>
<dbReference type="PANTHER" id="PTHR42879">
    <property type="entry name" value="3-OXOACYL-(ACYL-CARRIER-PROTEIN) REDUCTASE"/>
    <property type="match status" value="1"/>
</dbReference>
<dbReference type="InterPro" id="IPR036291">
    <property type="entry name" value="NAD(P)-bd_dom_sf"/>
</dbReference>